<sequence>MPMYRGWFVVLQFAELLATPD</sequence>
<reference evidence="1" key="1">
    <citation type="submission" date="2014-09" db="EMBL/GenBank/DDBJ databases">
        <authorList>
            <person name="Magalhaes I.L.F."/>
            <person name="Oliveira U."/>
            <person name="Santos F.R."/>
            <person name="Vidigal T.H.D.A."/>
            <person name="Brescovit A.D."/>
            <person name="Santos A.J."/>
        </authorList>
    </citation>
    <scope>NUCLEOTIDE SEQUENCE</scope>
    <source>
        <tissue evidence="1">Shoot tissue taken approximately 20 cm above the soil surface</tissue>
    </source>
</reference>
<proteinExistence type="predicted"/>
<organism evidence="1">
    <name type="scientific">Arundo donax</name>
    <name type="common">Giant reed</name>
    <name type="synonym">Donax arundinaceus</name>
    <dbReference type="NCBI Taxonomy" id="35708"/>
    <lineage>
        <taxon>Eukaryota</taxon>
        <taxon>Viridiplantae</taxon>
        <taxon>Streptophyta</taxon>
        <taxon>Embryophyta</taxon>
        <taxon>Tracheophyta</taxon>
        <taxon>Spermatophyta</taxon>
        <taxon>Magnoliopsida</taxon>
        <taxon>Liliopsida</taxon>
        <taxon>Poales</taxon>
        <taxon>Poaceae</taxon>
        <taxon>PACMAD clade</taxon>
        <taxon>Arundinoideae</taxon>
        <taxon>Arundineae</taxon>
        <taxon>Arundo</taxon>
    </lineage>
</organism>
<protein>
    <submittedName>
        <fullName evidence="1">Uncharacterized protein</fullName>
    </submittedName>
</protein>
<dbReference type="EMBL" id="GBRH01167283">
    <property type="protein sequence ID" value="JAE30613.1"/>
    <property type="molecule type" value="Transcribed_RNA"/>
</dbReference>
<name>A0A0A9HCL8_ARUDO</name>
<evidence type="ECO:0000313" key="1">
    <source>
        <dbReference type="EMBL" id="JAE30613.1"/>
    </source>
</evidence>
<dbReference type="AlphaFoldDB" id="A0A0A9HCL8"/>
<accession>A0A0A9HCL8</accession>
<reference evidence="1" key="2">
    <citation type="journal article" date="2015" name="Data Brief">
        <title>Shoot transcriptome of the giant reed, Arundo donax.</title>
        <authorList>
            <person name="Barrero R.A."/>
            <person name="Guerrero F.D."/>
            <person name="Moolhuijzen P."/>
            <person name="Goolsby J.A."/>
            <person name="Tidwell J."/>
            <person name="Bellgard S.E."/>
            <person name="Bellgard M.I."/>
        </authorList>
    </citation>
    <scope>NUCLEOTIDE SEQUENCE</scope>
    <source>
        <tissue evidence="1">Shoot tissue taken approximately 20 cm above the soil surface</tissue>
    </source>
</reference>